<proteinExistence type="predicted"/>
<evidence type="ECO:0000259" key="2">
    <source>
        <dbReference type="Pfam" id="PF07510"/>
    </source>
</evidence>
<feature type="domain" description="GmrSD restriction endonucleases N-terminal" evidence="1">
    <location>
        <begin position="69"/>
        <end position="141"/>
    </location>
</feature>
<accession>A0A829YGE7</accession>
<dbReference type="EMBL" id="BLJN01000003">
    <property type="protein sequence ID" value="GFE81878.1"/>
    <property type="molecule type" value="Genomic_DNA"/>
</dbReference>
<feature type="domain" description="GmrSD restriction endonucleases C-terminal" evidence="2">
    <location>
        <begin position="332"/>
        <end position="467"/>
    </location>
</feature>
<protein>
    <recommendedName>
        <fullName evidence="5">DUF1524 domain-containing protein</fullName>
    </recommendedName>
</protein>
<dbReference type="Pfam" id="PF07510">
    <property type="entry name" value="GmrSD_C"/>
    <property type="match status" value="1"/>
</dbReference>
<keyword evidence="4" id="KW-1185">Reference proteome</keyword>
<dbReference type="PANTHER" id="PTHR35149:SF2">
    <property type="entry name" value="DUF262 DOMAIN-CONTAINING PROTEIN"/>
    <property type="match status" value="1"/>
</dbReference>
<gene>
    <name evidence="3" type="ORF">GCM10011487_38780</name>
</gene>
<dbReference type="InterPro" id="IPR011089">
    <property type="entry name" value="GmrSD_C"/>
</dbReference>
<sequence length="618" mass="71570">MRRKHIPKIRGFELLASDIRQRDSEAIRECELPSVGLKNLQEEGARQQKLVLRRNDQRVLLALLDRMPFASDEDSRVLENYQFFREKVASADPSIIYRGIDRLVIVDVALDRGSDDPQMIFESLNSTGLDLSQADLIRNFILMRMSEREQTRLYDTYWRHIEDSFRSAARTFDLFARDYMGLGKQTAKLARADSVYYEFRDFFRDREQAIGADAVLHDMQMHARYYAAFAGTAPVGGRLGLALKRLNQLAEVAAILVMRLFDCHERAQTLSERDFIASLEMLESYIFRRAVCGLQTRGYNQVFVSLAQRIREADPLESLQQGLVALSESYRFPRDEEFLTELTRRDVYSMRNCHYMLDRLENFDTKEPTDTSTYTIEHVLPQDERLNRHWKEMLGPQFKDIQTTWVHRLGNLTLTGYNSTYSDRPFEEKKAIKGGFNESAVRLNKIIREQGRWTAAEIEMRGQLLADIAVKAWPPLRVSAEELKQVRRAHLQREAGQMQLAQVAMEPQVRQLFDALRPHLLALASDLIEVPRGNSVSYYAHDGDYFVEAIPRRRKLTLLLNLSLSECTYRDENVSDAADWKFIVNAEHDGGVVYRLKLPEQIDAVMKLIKQAHELASQ</sequence>
<evidence type="ECO:0000313" key="3">
    <source>
        <dbReference type="EMBL" id="GFE81878.1"/>
    </source>
</evidence>
<dbReference type="AlphaFoldDB" id="A0A829YGE7"/>
<reference evidence="4" key="1">
    <citation type="submission" date="2020-01" db="EMBL/GenBank/DDBJ databases">
        <title>'Steroidobacter agaridevorans' sp. nov., agar-degrading bacteria isolated from rhizosphere soils.</title>
        <authorList>
            <person name="Ikenaga M."/>
            <person name="Kataoka M."/>
            <person name="Murouchi A."/>
            <person name="Katsuragi S."/>
            <person name="Sakai M."/>
        </authorList>
    </citation>
    <scope>NUCLEOTIDE SEQUENCE [LARGE SCALE GENOMIC DNA]</scope>
    <source>
        <strain evidence="4">YU21-B</strain>
    </source>
</reference>
<evidence type="ECO:0008006" key="5">
    <source>
        <dbReference type="Google" id="ProtNLM"/>
    </source>
</evidence>
<dbReference type="Proteomes" id="UP000445000">
    <property type="component" value="Unassembled WGS sequence"/>
</dbReference>
<dbReference type="RefSeq" id="WP_209005453.1">
    <property type="nucleotide sequence ID" value="NZ_BLJN01000003.1"/>
</dbReference>
<organism evidence="3 4">
    <name type="scientific">Steroidobacter agaridevorans</name>
    <dbReference type="NCBI Taxonomy" id="2695856"/>
    <lineage>
        <taxon>Bacteria</taxon>
        <taxon>Pseudomonadati</taxon>
        <taxon>Pseudomonadota</taxon>
        <taxon>Gammaproteobacteria</taxon>
        <taxon>Steroidobacterales</taxon>
        <taxon>Steroidobacteraceae</taxon>
        <taxon>Steroidobacter</taxon>
    </lineage>
</organism>
<dbReference type="InterPro" id="IPR004919">
    <property type="entry name" value="GmrSD_N"/>
</dbReference>
<comment type="caution">
    <text evidence="3">The sequence shown here is derived from an EMBL/GenBank/DDBJ whole genome shotgun (WGS) entry which is preliminary data.</text>
</comment>
<dbReference type="PANTHER" id="PTHR35149">
    <property type="entry name" value="SLL5132 PROTEIN"/>
    <property type="match status" value="1"/>
</dbReference>
<name>A0A829YGE7_9GAMM</name>
<evidence type="ECO:0000259" key="1">
    <source>
        <dbReference type="Pfam" id="PF03235"/>
    </source>
</evidence>
<dbReference type="Pfam" id="PF03235">
    <property type="entry name" value="GmrSD_N"/>
    <property type="match status" value="1"/>
</dbReference>
<evidence type="ECO:0000313" key="4">
    <source>
        <dbReference type="Proteomes" id="UP000445000"/>
    </source>
</evidence>